<organism evidence="7 8">
    <name type="scientific">Bipolaris oryzae ATCC 44560</name>
    <dbReference type="NCBI Taxonomy" id="930090"/>
    <lineage>
        <taxon>Eukaryota</taxon>
        <taxon>Fungi</taxon>
        <taxon>Dikarya</taxon>
        <taxon>Ascomycota</taxon>
        <taxon>Pezizomycotina</taxon>
        <taxon>Dothideomycetes</taxon>
        <taxon>Pleosporomycetidae</taxon>
        <taxon>Pleosporales</taxon>
        <taxon>Pleosporineae</taxon>
        <taxon>Pleosporaceae</taxon>
        <taxon>Bipolaris</taxon>
    </lineage>
</organism>
<dbReference type="Pfam" id="PF06140">
    <property type="entry name" value="Ifi-6-16"/>
    <property type="match status" value="1"/>
</dbReference>
<evidence type="ECO:0000313" key="8">
    <source>
        <dbReference type="Proteomes" id="UP000054032"/>
    </source>
</evidence>
<proteinExistence type="inferred from homology"/>
<dbReference type="PANTHER" id="PTHR16932:SF18">
    <property type="entry name" value="INTERFERON, ALPHA-INDUCIBLE PROTEIN 27-LIKE 2"/>
    <property type="match status" value="1"/>
</dbReference>
<evidence type="ECO:0000256" key="1">
    <source>
        <dbReference type="ARBA" id="ARBA00004141"/>
    </source>
</evidence>
<evidence type="ECO:0000256" key="3">
    <source>
        <dbReference type="ARBA" id="ARBA00022692"/>
    </source>
</evidence>
<dbReference type="GO" id="GO:0016020">
    <property type="term" value="C:membrane"/>
    <property type="evidence" value="ECO:0007669"/>
    <property type="project" value="UniProtKB-SubCell"/>
</dbReference>
<evidence type="ECO:0000256" key="5">
    <source>
        <dbReference type="ARBA" id="ARBA00023136"/>
    </source>
</evidence>
<dbReference type="GeneID" id="19119695"/>
<dbReference type="KEGG" id="bor:COCMIDRAFT_110973"/>
<feature type="transmembrane region" description="Helical" evidence="6">
    <location>
        <begin position="113"/>
        <end position="131"/>
    </location>
</feature>
<dbReference type="Gene3D" id="6.10.110.10">
    <property type="match status" value="1"/>
</dbReference>
<dbReference type="OrthoDB" id="440424at2759"/>
<evidence type="ECO:0000256" key="4">
    <source>
        <dbReference type="ARBA" id="ARBA00022989"/>
    </source>
</evidence>
<evidence type="ECO:0000256" key="2">
    <source>
        <dbReference type="ARBA" id="ARBA00007262"/>
    </source>
</evidence>
<protein>
    <submittedName>
        <fullName evidence="7">Uncharacterized protein</fullName>
    </submittedName>
</protein>
<keyword evidence="5 6" id="KW-0472">Membrane</keyword>
<reference evidence="7 8" key="1">
    <citation type="journal article" date="2013" name="PLoS Genet.">
        <title>Comparative genome structure, secondary metabolite, and effector coding capacity across Cochliobolus pathogens.</title>
        <authorList>
            <person name="Condon B.J."/>
            <person name="Leng Y."/>
            <person name="Wu D."/>
            <person name="Bushley K.E."/>
            <person name="Ohm R.A."/>
            <person name="Otillar R."/>
            <person name="Martin J."/>
            <person name="Schackwitz W."/>
            <person name="Grimwood J."/>
            <person name="MohdZainudin N."/>
            <person name="Xue C."/>
            <person name="Wang R."/>
            <person name="Manning V.A."/>
            <person name="Dhillon B."/>
            <person name="Tu Z.J."/>
            <person name="Steffenson B.J."/>
            <person name="Salamov A."/>
            <person name="Sun H."/>
            <person name="Lowry S."/>
            <person name="LaButti K."/>
            <person name="Han J."/>
            <person name="Copeland A."/>
            <person name="Lindquist E."/>
            <person name="Barry K."/>
            <person name="Schmutz J."/>
            <person name="Baker S.E."/>
            <person name="Ciuffetti L.M."/>
            <person name="Grigoriev I.V."/>
            <person name="Zhong S."/>
            <person name="Turgeon B.G."/>
        </authorList>
    </citation>
    <scope>NUCLEOTIDE SEQUENCE [LARGE SCALE GENOMIC DNA]</scope>
    <source>
        <strain evidence="7 8">ATCC 44560</strain>
    </source>
</reference>
<accession>W6YVU9</accession>
<name>W6YVU9_COCMI</name>
<dbReference type="InterPro" id="IPR009311">
    <property type="entry name" value="IFI6/IFI27-like"/>
</dbReference>
<dbReference type="EMBL" id="KI964292">
    <property type="protein sequence ID" value="EUC39644.1"/>
    <property type="molecule type" value="Genomic_DNA"/>
</dbReference>
<gene>
    <name evidence="7" type="ORF">COCMIDRAFT_110973</name>
</gene>
<evidence type="ECO:0000313" key="7">
    <source>
        <dbReference type="EMBL" id="EUC39644.1"/>
    </source>
</evidence>
<comment type="subcellular location">
    <subcellularLocation>
        <location evidence="1">Membrane</location>
        <topology evidence="1">Multi-pass membrane protein</topology>
    </subcellularLocation>
</comment>
<dbReference type="HOGENOM" id="CLU_1586187_0_0_1"/>
<feature type="transmembrane region" description="Helical" evidence="6">
    <location>
        <begin position="50"/>
        <end position="72"/>
    </location>
</feature>
<keyword evidence="4 6" id="KW-1133">Transmembrane helix</keyword>
<dbReference type="AlphaFoldDB" id="W6YVU9"/>
<feature type="transmembrane region" description="Helical" evidence="6">
    <location>
        <begin position="84"/>
        <end position="107"/>
    </location>
</feature>
<keyword evidence="3 6" id="KW-0812">Transmembrane</keyword>
<dbReference type="Proteomes" id="UP000054032">
    <property type="component" value="Unassembled WGS sequence"/>
</dbReference>
<sequence>MLLSFTIAIRAARMQAEDSLYIAIEALKNLGINTFLKATMVWIKSHPWETAALIVPTLLTMCTPAFLGLAGFTTGGIAAGSTAAGFQAGIGNFAAGSIFATLTSAVISGYGVPIIFGSVWSISSVVCWGLATWKKRKQDSDYVDGAGHDKNHSDFEGTEDTKSRLRLL</sequence>
<evidence type="ECO:0000256" key="6">
    <source>
        <dbReference type="SAM" id="Phobius"/>
    </source>
</evidence>
<dbReference type="RefSeq" id="XP_007693832.1">
    <property type="nucleotide sequence ID" value="XM_007695642.1"/>
</dbReference>
<comment type="similarity">
    <text evidence="2">Belongs to the IFI6/IFI27 family.</text>
</comment>
<dbReference type="InterPro" id="IPR038213">
    <property type="entry name" value="IFI6/IFI27-like_sf"/>
</dbReference>
<keyword evidence="8" id="KW-1185">Reference proteome</keyword>
<dbReference type="PANTHER" id="PTHR16932">
    <property type="entry name" value="INTERFERON ALPHA-INDUCIBLE PROTEIN 27"/>
    <property type="match status" value="1"/>
</dbReference>